<proteinExistence type="predicted"/>
<gene>
    <name evidence="2" type="ORF">CK203_029649</name>
</gene>
<accession>A0A438III3</accession>
<reference evidence="2 3" key="1">
    <citation type="journal article" date="2018" name="PLoS Genet.">
        <title>Population sequencing reveals clonal diversity and ancestral inbreeding in the grapevine cultivar Chardonnay.</title>
        <authorList>
            <person name="Roach M.J."/>
            <person name="Johnson D.L."/>
            <person name="Bohlmann J."/>
            <person name="van Vuuren H.J."/>
            <person name="Jones S.J."/>
            <person name="Pretorius I.S."/>
            <person name="Schmidt S.A."/>
            <person name="Borneman A.R."/>
        </authorList>
    </citation>
    <scope>NUCLEOTIDE SEQUENCE [LARGE SCALE GENOMIC DNA]</scope>
    <source>
        <strain evidence="3">cv. Chardonnay</strain>
        <tissue evidence="2">Leaf</tissue>
    </source>
</reference>
<evidence type="ECO:0000313" key="2">
    <source>
        <dbReference type="EMBL" id="RVW96519.1"/>
    </source>
</evidence>
<sequence>MVSQRALLFERLEVAEAAAERAEALKLVEGEKETICTKVDKLREEGRIVEAKLKKAEQENAQLKKEMEKLRDGLVAKRKEIDELQTRHGAGLSGCSRQHLFDDRRPSGWMHFLLLHLPSPGVSQVPDLRPFDPARWCCPVGPQDVGKLFHPLLFGFL</sequence>
<keyword evidence="1" id="KW-0175">Coiled coil</keyword>
<dbReference type="EMBL" id="QGNW01000107">
    <property type="protein sequence ID" value="RVW96519.1"/>
    <property type="molecule type" value="Genomic_DNA"/>
</dbReference>
<evidence type="ECO:0000313" key="3">
    <source>
        <dbReference type="Proteomes" id="UP000288805"/>
    </source>
</evidence>
<dbReference type="Proteomes" id="UP000288805">
    <property type="component" value="Unassembled WGS sequence"/>
</dbReference>
<evidence type="ECO:0000256" key="1">
    <source>
        <dbReference type="SAM" id="Coils"/>
    </source>
</evidence>
<dbReference type="AlphaFoldDB" id="A0A438III3"/>
<protein>
    <submittedName>
        <fullName evidence="2">Uncharacterized protein</fullName>
    </submittedName>
</protein>
<feature type="coiled-coil region" evidence="1">
    <location>
        <begin position="5"/>
        <end position="87"/>
    </location>
</feature>
<name>A0A438III3_VITVI</name>
<organism evidence="2 3">
    <name type="scientific">Vitis vinifera</name>
    <name type="common">Grape</name>
    <dbReference type="NCBI Taxonomy" id="29760"/>
    <lineage>
        <taxon>Eukaryota</taxon>
        <taxon>Viridiplantae</taxon>
        <taxon>Streptophyta</taxon>
        <taxon>Embryophyta</taxon>
        <taxon>Tracheophyta</taxon>
        <taxon>Spermatophyta</taxon>
        <taxon>Magnoliopsida</taxon>
        <taxon>eudicotyledons</taxon>
        <taxon>Gunneridae</taxon>
        <taxon>Pentapetalae</taxon>
        <taxon>rosids</taxon>
        <taxon>Vitales</taxon>
        <taxon>Vitaceae</taxon>
        <taxon>Viteae</taxon>
        <taxon>Vitis</taxon>
    </lineage>
</organism>
<comment type="caution">
    <text evidence="2">The sequence shown here is derived from an EMBL/GenBank/DDBJ whole genome shotgun (WGS) entry which is preliminary data.</text>
</comment>